<name>A0ABD2YSU6_9GENT</name>
<dbReference type="EMBL" id="JBJUIK010000012">
    <property type="protein sequence ID" value="KAL3509869.1"/>
    <property type="molecule type" value="Genomic_DNA"/>
</dbReference>
<protein>
    <submittedName>
        <fullName evidence="1">Uncharacterized protein</fullName>
    </submittedName>
</protein>
<comment type="caution">
    <text evidence="1">The sequence shown here is derived from an EMBL/GenBank/DDBJ whole genome shotgun (WGS) entry which is preliminary data.</text>
</comment>
<proteinExistence type="predicted"/>
<sequence>MVDQRTRKPVQNIRDGTPFLWNPENLLTTGNDSIAIVGSRDHLPLPRRRTMFSANFGLEFMYEAIARNKDLLFKGDVVKSSIFKVDIFILLSCYSTWLWLEDLHCKKSLATLLGDEYHRSLDRKYLRPCARASAISGDLGSDFGTRTIGTVLLKIGGSKTETGIVMRLIPSDTYEKCQADILKEKISELQVHHCL</sequence>
<evidence type="ECO:0000313" key="2">
    <source>
        <dbReference type="Proteomes" id="UP001630127"/>
    </source>
</evidence>
<dbReference type="Proteomes" id="UP001630127">
    <property type="component" value="Unassembled WGS sequence"/>
</dbReference>
<organism evidence="1 2">
    <name type="scientific">Cinchona calisaya</name>
    <dbReference type="NCBI Taxonomy" id="153742"/>
    <lineage>
        <taxon>Eukaryota</taxon>
        <taxon>Viridiplantae</taxon>
        <taxon>Streptophyta</taxon>
        <taxon>Embryophyta</taxon>
        <taxon>Tracheophyta</taxon>
        <taxon>Spermatophyta</taxon>
        <taxon>Magnoliopsida</taxon>
        <taxon>eudicotyledons</taxon>
        <taxon>Gunneridae</taxon>
        <taxon>Pentapetalae</taxon>
        <taxon>asterids</taxon>
        <taxon>lamiids</taxon>
        <taxon>Gentianales</taxon>
        <taxon>Rubiaceae</taxon>
        <taxon>Cinchonoideae</taxon>
        <taxon>Cinchoneae</taxon>
        <taxon>Cinchona</taxon>
    </lineage>
</organism>
<accession>A0ABD2YSU6</accession>
<keyword evidence="2" id="KW-1185">Reference proteome</keyword>
<reference evidence="1 2" key="1">
    <citation type="submission" date="2024-11" db="EMBL/GenBank/DDBJ databases">
        <title>A near-complete genome assembly of Cinchona calisaya.</title>
        <authorList>
            <person name="Lian D.C."/>
            <person name="Zhao X.W."/>
            <person name="Wei L."/>
        </authorList>
    </citation>
    <scope>NUCLEOTIDE SEQUENCE [LARGE SCALE GENOMIC DNA]</scope>
    <source>
        <tissue evidence="1">Nenye</tissue>
    </source>
</reference>
<gene>
    <name evidence="1" type="ORF">ACH5RR_029270</name>
</gene>
<evidence type="ECO:0000313" key="1">
    <source>
        <dbReference type="EMBL" id="KAL3509869.1"/>
    </source>
</evidence>
<dbReference type="AlphaFoldDB" id="A0ABD2YSU6"/>